<reference evidence="2 4" key="2">
    <citation type="journal article" date="2013" name="Nature">
        <title>Insights into bilaterian evolution from three spiralian genomes.</title>
        <authorList>
            <person name="Simakov O."/>
            <person name="Marletaz F."/>
            <person name="Cho S.J."/>
            <person name="Edsinger-Gonzales E."/>
            <person name="Havlak P."/>
            <person name="Hellsten U."/>
            <person name="Kuo D.H."/>
            <person name="Larsson T."/>
            <person name="Lv J."/>
            <person name="Arendt D."/>
            <person name="Savage R."/>
            <person name="Osoegawa K."/>
            <person name="de Jong P."/>
            <person name="Grimwood J."/>
            <person name="Chapman J.A."/>
            <person name="Shapiro H."/>
            <person name="Aerts A."/>
            <person name="Otillar R.P."/>
            <person name="Terry A.Y."/>
            <person name="Boore J.L."/>
            <person name="Grigoriev I.V."/>
            <person name="Lindberg D.R."/>
            <person name="Seaver E.C."/>
            <person name="Weisblat D.A."/>
            <person name="Putnam N.H."/>
            <person name="Rokhsar D.S."/>
        </authorList>
    </citation>
    <scope>NUCLEOTIDE SEQUENCE</scope>
</reference>
<gene>
    <name evidence="3" type="primary">20207509</name>
    <name evidence="2" type="ORF">HELRODRAFT_179978</name>
</gene>
<dbReference type="CTD" id="20207509"/>
<dbReference type="Proteomes" id="UP000015101">
    <property type="component" value="Unassembled WGS sequence"/>
</dbReference>
<sequence>MESMKVYFCQKNIGPLFEALLAGVAVNQPADVVDYLKKCLSEIHDGPKSATTTTATTTAITTSTINNNNTNNNNNNNTIGISAGIDPAYANSRNSSSVGAGNEKTSGDISGSGLEGTGGGDNSNDSDDDDISNITWDRFIRGIGGDRKTQRKKTGGCGGGGRGGDDDVGGSGGDDNDGGKLLRRESSVKREGYIDRLIEEVLMKSMEQLRAEAGGDLGGDLDEGGDIEDDIKRSNGDDAGLGHSYP</sequence>
<evidence type="ECO:0000313" key="3">
    <source>
        <dbReference type="EnsemblMetazoa" id="HelroP179978"/>
    </source>
</evidence>
<reference evidence="3" key="3">
    <citation type="submission" date="2015-06" db="UniProtKB">
        <authorList>
            <consortium name="EnsemblMetazoa"/>
        </authorList>
    </citation>
    <scope>IDENTIFICATION</scope>
</reference>
<proteinExistence type="predicted"/>
<dbReference type="EMBL" id="AMQM01007061">
    <property type="status" value="NOT_ANNOTATED_CDS"/>
    <property type="molecule type" value="Genomic_DNA"/>
</dbReference>
<feature type="region of interest" description="Disordered" evidence="1">
    <location>
        <begin position="213"/>
        <end position="246"/>
    </location>
</feature>
<dbReference type="GeneID" id="20207509"/>
<dbReference type="InParanoid" id="T1FFB0"/>
<dbReference type="EnsemblMetazoa" id="HelroT179978">
    <property type="protein sequence ID" value="HelroP179978"/>
    <property type="gene ID" value="HelroG179978"/>
</dbReference>
<dbReference type="AlphaFoldDB" id="T1FFB0"/>
<dbReference type="KEGG" id="hro:HELRODRAFT_179978"/>
<evidence type="ECO:0000313" key="4">
    <source>
        <dbReference type="Proteomes" id="UP000015101"/>
    </source>
</evidence>
<reference evidence="4" key="1">
    <citation type="submission" date="2012-12" db="EMBL/GenBank/DDBJ databases">
        <authorList>
            <person name="Hellsten U."/>
            <person name="Grimwood J."/>
            <person name="Chapman J.A."/>
            <person name="Shapiro H."/>
            <person name="Aerts A."/>
            <person name="Otillar R.P."/>
            <person name="Terry A.Y."/>
            <person name="Boore J.L."/>
            <person name="Simakov O."/>
            <person name="Marletaz F."/>
            <person name="Cho S.-J."/>
            <person name="Edsinger-Gonzales E."/>
            <person name="Havlak P."/>
            <person name="Kuo D.-H."/>
            <person name="Larsson T."/>
            <person name="Lv J."/>
            <person name="Arendt D."/>
            <person name="Savage R."/>
            <person name="Osoegawa K."/>
            <person name="de Jong P."/>
            <person name="Lindberg D.R."/>
            <person name="Seaver E.C."/>
            <person name="Weisblat D.A."/>
            <person name="Putnam N.H."/>
            <person name="Grigoriev I.V."/>
            <person name="Rokhsar D.S."/>
        </authorList>
    </citation>
    <scope>NUCLEOTIDE SEQUENCE</scope>
</reference>
<feature type="compositionally biased region" description="Acidic residues" evidence="1">
    <location>
        <begin position="219"/>
        <end position="229"/>
    </location>
</feature>
<organism evidence="3 4">
    <name type="scientific">Helobdella robusta</name>
    <name type="common">Californian leech</name>
    <dbReference type="NCBI Taxonomy" id="6412"/>
    <lineage>
        <taxon>Eukaryota</taxon>
        <taxon>Metazoa</taxon>
        <taxon>Spiralia</taxon>
        <taxon>Lophotrochozoa</taxon>
        <taxon>Annelida</taxon>
        <taxon>Clitellata</taxon>
        <taxon>Hirudinea</taxon>
        <taxon>Rhynchobdellida</taxon>
        <taxon>Glossiphoniidae</taxon>
        <taxon>Helobdella</taxon>
    </lineage>
</organism>
<evidence type="ECO:0000313" key="2">
    <source>
        <dbReference type="EMBL" id="ESN94878.1"/>
    </source>
</evidence>
<accession>T1FFB0</accession>
<dbReference type="CDD" id="cd22961">
    <property type="entry name" value="DD_TEX55-like"/>
    <property type="match status" value="1"/>
</dbReference>
<keyword evidence="4" id="KW-1185">Reference proteome</keyword>
<dbReference type="EMBL" id="KB097558">
    <property type="protein sequence ID" value="ESN94878.1"/>
    <property type="molecule type" value="Genomic_DNA"/>
</dbReference>
<dbReference type="RefSeq" id="XP_009027006.1">
    <property type="nucleotide sequence ID" value="XM_009028758.1"/>
</dbReference>
<evidence type="ECO:0000256" key="1">
    <source>
        <dbReference type="SAM" id="MobiDB-lite"/>
    </source>
</evidence>
<dbReference type="HOGENOM" id="CLU_1130144_0_0_1"/>
<protein>
    <submittedName>
        <fullName evidence="2 3">Uncharacterized protein</fullName>
    </submittedName>
</protein>
<feature type="compositionally biased region" description="Basic and acidic residues" evidence="1">
    <location>
        <begin position="138"/>
        <end position="148"/>
    </location>
</feature>
<feature type="region of interest" description="Disordered" evidence="1">
    <location>
        <begin position="93"/>
        <end position="183"/>
    </location>
</feature>
<name>T1FFB0_HELRO</name>